<dbReference type="Gene3D" id="2.60.40.1120">
    <property type="entry name" value="Carboxypeptidase-like, regulatory domain"/>
    <property type="match status" value="1"/>
</dbReference>
<organism evidence="11 12">
    <name type="scientific">Pseudobacter ginsenosidimutans</name>
    <dbReference type="NCBI Taxonomy" id="661488"/>
    <lineage>
        <taxon>Bacteria</taxon>
        <taxon>Pseudomonadati</taxon>
        <taxon>Bacteroidota</taxon>
        <taxon>Chitinophagia</taxon>
        <taxon>Chitinophagales</taxon>
        <taxon>Chitinophagaceae</taxon>
        <taxon>Pseudobacter</taxon>
    </lineage>
</organism>
<dbReference type="Pfam" id="PF07715">
    <property type="entry name" value="Plug"/>
    <property type="match status" value="1"/>
</dbReference>
<keyword evidence="4 6" id="KW-0472">Membrane</keyword>
<evidence type="ECO:0000256" key="7">
    <source>
        <dbReference type="RuleBase" id="RU003357"/>
    </source>
</evidence>
<dbReference type="Pfam" id="PF13715">
    <property type="entry name" value="CarbopepD_reg_2"/>
    <property type="match status" value="1"/>
</dbReference>
<dbReference type="PROSITE" id="PS52016">
    <property type="entry name" value="TONB_DEPENDENT_REC_3"/>
    <property type="match status" value="1"/>
</dbReference>
<evidence type="ECO:0000313" key="11">
    <source>
        <dbReference type="EMBL" id="RZS74727.1"/>
    </source>
</evidence>
<comment type="subcellular location">
    <subcellularLocation>
        <location evidence="6">Cell outer membrane</location>
        <topology evidence="6">Multi-pass membrane protein</topology>
    </subcellularLocation>
</comment>
<dbReference type="InterPro" id="IPR000531">
    <property type="entry name" value="Beta-barrel_TonB"/>
</dbReference>
<dbReference type="GO" id="GO:0009279">
    <property type="term" value="C:cell outer membrane"/>
    <property type="evidence" value="ECO:0007669"/>
    <property type="project" value="UniProtKB-SubCell"/>
</dbReference>
<keyword evidence="12" id="KW-1185">Reference proteome</keyword>
<evidence type="ECO:0000256" key="5">
    <source>
        <dbReference type="ARBA" id="ARBA00023237"/>
    </source>
</evidence>
<dbReference type="NCBIfam" id="TIGR04056">
    <property type="entry name" value="OMP_RagA_SusC"/>
    <property type="match status" value="1"/>
</dbReference>
<dbReference type="NCBIfam" id="TIGR04057">
    <property type="entry name" value="SusC_RagA_signa"/>
    <property type="match status" value="1"/>
</dbReference>
<keyword evidence="3" id="KW-0408">Iron</keyword>
<dbReference type="InterPro" id="IPR011662">
    <property type="entry name" value="Secretin/TonB_short_N"/>
</dbReference>
<keyword evidence="1 6" id="KW-0813">Transport</keyword>
<sequence>MRFSDCKSGSLPRLAAFIFTIGLLITGGDLAAQKITISKKEITPAKLFREIRKQTGYNFFYKDEWLQEIPAFSIDVKDATIEEVMSICLKGSSLSYHISDKTITLYQSKKEKSSVPLQTDTELSGTITNSSNQPLDGVSVVVKRTKNGTITNAKGFFTLKHIRPDDVLQVSIIGYNAIQLPVEAQSSMKIILKEASNQLDVVVKQAYSKTSQRLATGSITKISSEEIAKQPVMNPLMALQGRVPGLVVTPTNGFASAPVRMEIRGLNSLNSKVPSDPLYVIDGVPLTVLSMGDEFNRTSTGFIQGINYTYPSGNTTNGLSPLFSINPRDIESIEILKDADATAVYGARGANGVILITTKKGKPGPARFEFDVTPPFFTIGKTTRFAKLMNTQQYLQMRREAFKNSGETPTILTAPDLLLWDTTRYTDWQKETLGGRAKSLSVSIGLSGGTDQTIFRVNANYNRETNTSNISGATQRYTLAAQIGHTTKDRKFSINFSSKLAYMYVDVLSRSPVTLVAPNAPPMFDKDGNPNWSEWNADGLLNIYPFGRDLKPANPQKTTALTNSLMLDYKPFKGFTLSLLTGYNFSHNNTKDFLTIAARSPYISNVTGEASFSTTTNTSVLVNPQATYQTRLGRGNLELSLVGTSQFTETNVTSQYGYGYTNDILLGSIKNAGGVIVSDAFKQLRNASFIGHVNYNYDNRYIINLNGTRQGSSKFGPANKYGSFGSAAFAWIASEENWLKPVLPKAINFLKFSASYGMDGSDGIDEYQYLELWTIQNMASGGGYNGQMVLIPSIRPNQKYKWENNRKFNSNLVMGLFKDRVNLSLTYYQNRVSNQLTAYPTPAYVNGSDINAIITNIPMLLENRGWEGSIDVKLVSTQDFSLTALFNFSRNRNRLLSFPGIDQTPYAGQYAIGKSINMASLLHYKGVDPLTGAPAFEDYNKDGKITWNGLVAPPPGSDDRAIVYDLQPGINGGFGLQGNFKKLSFSLFFVYKKQKGYSLYTSVSSPGIFNQNMPPDILDGHWQQPGDIASYPAFSTVISNPYFGLMAVSDAAYTDASYIRLNNISLTYPLPESWGRTIGLKNLSVSLSGQNIFTITRYNGGDPETMSLFGMPPSNLYTIRFNYNF</sequence>
<keyword evidence="2" id="KW-0410">Iron transport</keyword>
<dbReference type="Pfam" id="PF00593">
    <property type="entry name" value="TonB_dep_Rec_b-barrel"/>
    <property type="match status" value="1"/>
</dbReference>
<dbReference type="InterPro" id="IPR037066">
    <property type="entry name" value="Plug_dom_sf"/>
</dbReference>
<dbReference type="Pfam" id="PF07660">
    <property type="entry name" value="STN"/>
    <property type="match status" value="1"/>
</dbReference>
<comment type="similarity">
    <text evidence="6 7">Belongs to the TonB-dependent receptor family.</text>
</comment>
<dbReference type="GO" id="GO:0006826">
    <property type="term" value="P:iron ion transport"/>
    <property type="evidence" value="ECO:0007669"/>
    <property type="project" value="UniProtKB-KW"/>
</dbReference>
<name>A0A4Q7MZL6_9BACT</name>
<evidence type="ECO:0000256" key="4">
    <source>
        <dbReference type="ARBA" id="ARBA00023136"/>
    </source>
</evidence>
<keyword evidence="6" id="KW-0812">Transmembrane</keyword>
<feature type="domain" description="Secretin/TonB short N-terminal" evidence="9">
    <location>
        <begin position="57"/>
        <end position="107"/>
    </location>
</feature>
<evidence type="ECO:0000313" key="12">
    <source>
        <dbReference type="Proteomes" id="UP000293874"/>
    </source>
</evidence>
<dbReference type="AlphaFoldDB" id="A0A4Q7MZL6"/>
<feature type="domain" description="TonB-dependent receptor-like beta-barrel" evidence="8">
    <location>
        <begin position="528"/>
        <end position="1091"/>
    </location>
</feature>
<dbReference type="EMBL" id="SGXA01000001">
    <property type="protein sequence ID" value="RZS74727.1"/>
    <property type="molecule type" value="Genomic_DNA"/>
</dbReference>
<keyword evidence="5 6" id="KW-0998">Cell outer membrane</keyword>
<dbReference type="InterPro" id="IPR023997">
    <property type="entry name" value="TonB-dep_OMP_SusC/RagA_CS"/>
</dbReference>
<evidence type="ECO:0000256" key="3">
    <source>
        <dbReference type="ARBA" id="ARBA00023004"/>
    </source>
</evidence>
<feature type="domain" description="TonB-dependent receptor plug" evidence="10">
    <location>
        <begin position="213"/>
        <end position="353"/>
    </location>
</feature>
<dbReference type="Gene3D" id="2.170.130.10">
    <property type="entry name" value="TonB-dependent receptor, plug domain"/>
    <property type="match status" value="1"/>
</dbReference>
<evidence type="ECO:0000256" key="2">
    <source>
        <dbReference type="ARBA" id="ARBA00022496"/>
    </source>
</evidence>
<evidence type="ECO:0000259" key="8">
    <source>
        <dbReference type="Pfam" id="PF00593"/>
    </source>
</evidence>
<protein>
    <submittedName>
        <fullName evidence="11">TonB-linked SusC/RagA family outer membrane protein</fullName>
    </submittedName>
</protein>
<comment type="caution">
    <text evidence="11">The sequence shown here is derived from an EMBL/GenBank/DDBJ whole genome shotgun (WGS) entry which is preliminary data.</text>
</comment>
<dbReference type="Proteomes" id="UP000293874">
    <property type="component" value="Unassembled WGS sequence"/>
</dbReference>
<gene>
    <name evidence="11" type="ORF">EV199_0578</name>
</gene>
<accession>A0A4Q7MZL6</accession>
<dbReference type="InterPro" id="IPR023996">
    <property type="entry name" value="TonB-dep_OMP_SusC/RagA"/>
</dbReference>
<dbReference type="InterPro" id="IPR008969">
    <property type="entry name" value="CarboxyPept-like_regulatory"/>
</dbReference>
<dbReference type="SUPFAM" id="SSF56935">
    <property type="entry name" value="Porins"/>
    <property type="match status" value="1"/>
</dbReference>
<keyword evidence="6" id="KW-1134">Transmembrane beta strand</keyword>
<dbReference type="RefSeq" id="WP_130539175.1">
    <property type="nucleotide sequence ID" value="NZ_SGXA01000001.1"/>
</dbReference>
<reference evidence="11 12" key="1">
    <citation type="submission" date="2019-02" db="EMBL/GenBank/DDBJ databases">
        <title>Genomic Encyclopedia of Type Strains, Phase IV (KMG-IV): sequencing the most valuable type-strain genomes for metagenomic binning, comparative biology and taxonomic classification.</title>
        <authorList>
            <person name="Goeker M."/>
        </authorList>
    </citation>
    <scope>NUCLEOTIDE SEQUENCE [LARGE SCALE GENOMIC DNA]</scope>
    <source>
        <strain evidence="11 12">DSM 18116</strain>
    </source>
</reference>
<evidence type="ECO:0000256" key="6">
    <source>
        <dbReference type="PROSITE-ProRule" id="PRU01360"/>
    </source>
</evidence>
<evidence type="ECO:0000259" key="10">
    <source>
        <dbReference type="Pfam" id="PF07715"/>
    </source>
</evidence>
<keyword evidence="7" id="KW-0798">TonB box</keyword>
<proteinExistence type="inferred from homology"/>
<dbReference type="SUPFAM" id="SSF49464">
    <property type="entry name" value="Carboxypeptidase regulatory domain-like"/>
    <property type="match status" value="1"/>
</dbReference>
<evidence type="ECO:0000256" key="1">
    <source>
        <dbReference type="ARBA" id="ARBA00022448"/>
    </source>
</evidence>
<keyword evidence="2" id="KW-0406">Ion transport</keyword>
<evidence type="ECO:0000259" key="9">
    <source>
        <dbReference type="Pfam" id="PF07660"/>
    </source>
</evidence>
<dbReference type="InterPro" id="IPR012910">
    <property type="entry name" value="Plug_dom"/>
</dbReference>
<dbReference type="InterPro" id="IPR039426">
    <property type="entry name" value="TonB-dep_rcpt-like"/>
</dbReference>